<comment type="caution">
    <text evidence="3">The sequence shown here is derived from an EMBL/GenBank/DDBJ whole genome shotgun (WGS) entry which is preliminary data.</text>
</comment>
<keyword evidence="3" id="KW-0808">Transferase</keyword>
<keyword evidence="3" id="KW-0548">Nucleotidyltransferase</keyword>
<keyword evidence="4" id="KW-1185">Reference proteome</keyword>
<evidence type="ECO:0000259" key="1">
    <source>
        <dbReference type="Pfam" id="PF00078"/>
    </source>
</evidence>
<dbReference type="Proteomes" id="UP000478052">
    <property type="component" value="Unassembled WGS sequence"/>
</dbReference>
<feature type="domain" description="Endonuclease/exonuclease/phosphatase" evidence="2">
    <location>
        <begin position="112"/>
        <end position="215"/>
    </location>
</feature>
<dbReference type="InterPro" id="IPR043502">
    <property type="entry name" value="DNA/RNA_pol_sf"/>
</dbReference>
<dbReference type="EMBL" id="VUJU01009714">
    <property type="protein sequence ID" value="KAF0718130.1"/>
    <property type="molecule type" value="Genomic_DNA"/>
</dbReference>
<dbReference type="Gene3D" id="3.60.10.10">
    <property type="entry name" value="Endonuclease/exonuclease/phosphatase"/>
    <property type="match status" value="1"/>
</dbReference>
<evidence type="ECO:0000313" key="3">
    <source>
        <dbReference type="EMBL" id="KAF0718130.1"/>
    </source>
</evidence>
<dbReference type="Pfam" id="PF00078">
    <property type="entry name" value="RVT_1"/>
    <property type="match status" value="1"/>
</dbReference>
<name>A0A6G0W167_APHCR</name>
<evidence type="ECO:0000259" key="2">
    <source>
        <dbReference type="Pfam" id="PF14529"/>
    </source>
</evidence>
<dbReference type="GO" id="GO:0003964">
    <property type="term" value="F:RNA-directed DNA polymerase activity"/>
    <property type="evidence" value="ECO:0007669"/>
    <property type="project" value="UniProtKB-KW"/>
</dbReference>
<organism evidence="3 4">
    <name type="scientific">Aphis craccivora</name>
    <name type="common">Cowpea aphid</name>
    <dbReference type="NCBI Taxonomy" id="307492"/>
    <lineage>
        <taxon>Eukaryota</taxon>
        <taxon>Metazoa</taxon>
        <taxon>Ecdysozoa</taxon>
        <taxon>Arthropoda</taxon>
        <taxon>Hexapoda</taxon>
        <taxon>Insecta</taxon>
        <taxon>Pterygota</taxon>
        <taxon>Neoptera</taxon>
        <taxon>Paraneoptera</taxon>
        <taxon>Hemiptera</taxon>
        <taxon>Sternorrhyncha</taxon>
        <taxon>Aphidomorpha</taxon>
        <taxon>Aphidoidea</taxon>
        <taxon>Aphididae</taxon>
        <taxon>Aphidini</taxon>
        <taxon>Aphis</taxon>
        <taxon>Aphis</taxon>
    </lineage>
</organism>
<gene>
    <name evidence="3" type="ORF">FWK35_00030800</name>
</gene>
<dbReference type="InterPro" id="IPR005135">
    <property type="entry name" value="Endo/exonuclease/phosphatase"/>
</dbReference>
<dbReference type="AlphaFoldDB" id="A0A6G0W167"/>
<dbReference type="OrthoDB" id="6629145at2759"/>
<dbReference type="InterPro" id="IPR000477">
    <property type="entry name" value="RT_dom"/>
</dbReference>
<proteinExistence type="predicted"/>
<keyword evidence="3" id="KW-0695">RNA-directed DNA polymerase</keyword>
<dbReference type="Pfam" id="PF14529">
    <property type="entry name" value="Exo_endo_phos_2"/>
    <property type="match status" value="1"/>
</dbReference>
<protein>
    <submittedName>
        <fullName evidence="3">Reverse transcriptase domain-containing protein</fullName>
    </submittedName>
</protein>
<reference evidence="3 4" key="1">
    <citation type="submission" date="2019-08" db="EMBL/GenBank/DDBJ databases">
        <title>Whole genome of Aphis craccivora.</title>
        <authorList>
            <person name="Voronova N.V."/>
            <person name="Shulinski R.S."/>
            <person name="Bandarenka Y.V."/>
            <person name="Zhorov D.G."/>
            <person name="Warner D."/>
        </authorList>
    </citation>
    <scope>NUCLEOTIDE SEQUENCE [LARGE SCALE GENOMIC DNA]</scope>
    <source>
        <strain evidence="3">180601</strain>
        <tissue evidence="3">Whole Body</tissue>
    </source>
</reference>
<evidence type="ECO:0000313" key="4">
    <source>
        <dbReference type="Proteomes" id="UP000478052"/>
    </source>
</evidence>
<dbReference type="SUPFAM" id="SSF56219">
    <property type="entry name" value="DNase I-like"/>
    <property type="match status" value="1"/>
</dbReference>
<feature type="domain" description="Reverse transcriptase" evidence="1">
    <location>
        <begin position="519"/>
        <end position="667"/>
    </location>
</feature>
<dbReference type="InterPro" id="IPR036691">
    <property type="entry name" value="Endo/exonu/phosph_ase_sf"/>
</dbReference>
<dbReference type="SUPFAM" id="SSF56672">
    <property type="entry name" value="DNA/RNA polymerases"/>
    <property type="match status" value="1"/>
</dbReference>
<sequence length="1041" mass="116260">MSRASAVSDQLLAYYQEAGVDIALVQEPYTNRGRLVGFEVTPFRCFLSRGTRRRGRPEYVDHGAAIIVFNPDLVVVPREDGTIENFVSLDLDCGEDGTITLISGYFKFRVPTAVHVAVLNNLLHTVRDKVLIALDANAFSKRWFSRVDDARGEILATCIDENALEVANVRCSHTTFNGPRGRTNIDVTLVDRWTRQKTIGWLVEPGVTSSDHQLIKFALDLHRREFAHRERRFNLHSQNYLNFCQKYEALVNLRRTYVPDPDLSAPRRRRKVTPPWWTPELKDARKAVRAAARNMAAVGGRQIYKVRRNAYTSLLQKCKLDSWRAFCTLEGTQPWGKLYRWLRDGSRKHPTLGLLMRPDGTRCQTIDESVELLLNALIPNDLQQQEPEAAPQTVCDVQPAGEECLRELAWSISPNRAPGMDGISGKMIRVLWPHLSRRLFSMVNLCRLEAHFPAPWKSALVVPILKGENTGENHEPAFVGTNTTKSHGQTIWIHQGKIDNGCGGKLDFLERPETREMDLENLGVSPHMRAWVSNYLSGRTATMTIGGVSKSVRITKGCPQGSILGPTLWNVTMEALLRVEFPEHVSIQAYADDIAISVAGNTRTALVQRAEQALVPVLGWATSRGLVFSVAKSQAMMTKGYLAPGFTLAFGDERIATTDRVKYLGLWLDPHRNFKPHIEYLLTTEHALFSRLRGTMGAGWGIRRSNLLILYRGVFLPRVSYGVRFWGHATKSSKVIKKLGSLQRRALLGITGAYKTTLTATLQVLAGVPPLDLELQWLAVKEEARDLPQNLRLATMSSAFENMLDTWQARWSESSKGRWTFTCFPDIRLRISLPFALGHEVSQFLTGHGNFKAKLEELGLQPSPFCACGNGIKDVEHVIFVCPIHEPHRTHLELAAYRAGLLWPCRMEDLMSSRTTYAALVKFAKSAKPCTCSDECQGESWQKRFTCGAVLRGHSCVGDAGGADADNSGTRTTGGAVVAESFARGLASGTRAACDFGLMLRTPCCRGSEYGIRVLTCRTRRLKSGLEGRRQGRGRTETFGE</sequence>
<accession>A0A6G0W167</accession>
<dbReference type="PANTHER" id="PTHR19446">
    <property type="entry name" value="REVERSE TRANSCRIPTASES"/>
    <property type="match status" value="1"/>
</dbReference>